<feature type="domain" description="Gnk2-homologous" evidence="20">
    <location>
        <begin position="19"/>
        <end position="126"/>
    </location>
</feature>
<organism evidence="21 22">
    <name type="scientific">Zea mays</name>
    <name type="common">Maize</name>
    <dbReference type="NCBI Taxonomy" id="4577"/>
    <lineage>
        <taxon>Eukaryota</taxon>
        <taxon>Viridiplantae</taxon>
        <taxon>Streptophyta</taxon>
        <taxon>Embryophyta</taxon>
        <taxon>Tracheophyta</taxon>
        <taxon>Spermatophyta</taxon>
        <taxon>Magnoliopsida</taxon>
        <taxon>Liliopsida</taxon>
        <taxon>Poales</taxon>
        <taxon>Poaceae</taxon>
        <taxon>PACMAD clade</taxon>
        <taxon>Panicoideae</taxon>
        <taxon>Andropogonodae</taxon>
        <taxon>Andropogoneae</taxon>
        <taxon>Tripsacinae</taxon>
        <taxon>Zea</taxon>
    </lineage>
</organism>
<dbReference type="EC" id="2.7.11.1" evidence="2"/>
<evidence type="ECO:0000256" key="13">
    <source>
        <dbReference type="ARBA" id="ARBA00023157"/>
    </source>
</evidence>
<keyword evidence="14" id="KW-0325">Glycoprotein</keyword>
<gene>
    <name evidence="21" type="primary">CRK6_7</name>
    <name evidence="21" type="ORF">Zm00014a_015495</name>
</gene>
<feature type="domain" description="Protein kinase" evidence="19">
    <location>
        <begin position="366"/>
        <end position="473"/>
    </location>
</feature>
<evidence type="ECO:0000256" key="7">
    <source>
        <dbReference type="ARBA" id="ARBA00022737"/>
    </source>
</evidence>
<dbReference type="Pfam" id="PF01657">
    <property type="entry name" value="Stress-antifung"/>
    <property type="match status" value="2"/>
</dbReference>
<evidence type="ECO:0000256" key="8">
    <source>
        <dbReference type="ARBA" id="ARBA00022741"/>
    </source>
</evidence>
<comment type="catalytic activity">
    <reaction evidence="15">
        <text>L-threonyl-[protein] + ATP = O-phospho-L-threonyl-[protein] + ADP + H(+)</text>
        <dbReference type="Rhea" id="RHEA:46608"/>
        <dbReference type="Rhea" id="RHEA-COMP:11060"/>
        <dbReference type="Rhea" id="RHEA-COMP:11605"/>
        <dbReference type="ChEBI" id="CHEBI:15378"/>
        <dbReference type="ChEBI" id="CHEBI:30013"/>
        <dbReference type="ChEBI" id="CHEBI:30616"/>
        <dbReference type="ChEBI" id="CHEBI:61977"/>
        <dbReference type="ChEBI" id="CHEBI:456216"/>
        <dbReference type="EC" id="2.7.11.1"/>
    </reaction>
</comment>
<comment type="catalytic activity">
    <reaction evidence="16">
        <text>L-seryl-[protein] + ATP = O-phospho-L-seryl-[protein] + ADP + H(+)</text>
        <dbReference type="Rhea" id="RHEA:17989"/>
        <dbReference type="Rhea" id="RHEA-COMP:9863"/>
        <dbReference type="Rhea" id="RHEA-COMP:11604"/>
        <dbReference type="ChEBI" id="CHEBI:15378"/>
        <dbReference type="ChEBI" id="CHEBI:29999"/>
        <dbReference type="ChEBI" id="CHEBI:30616"/>
        <dbReference type="ChEBI" id="CHEBI:83421"/>
        <dbReference type="ChEBI" id="CHEBI:456216"/>
        <dbReference type="EC" id="2.7.11.1"/>
    </reaction>
</comment>
<keyword evidence="13" id="KW-1015">Disulfide bond</keyword>
<dbReference type="InterPro" id="IPR001245">
    <property type="entry name" value="Ser-Thr/Tyr_kinase_cat_dom"/>
</dbReference>
<dbReference type="FunFam" id="3.30.200.20:FF:000195">
    <property type="entry name" value="G-type lectin S-receptor-like serine/threonine-protein kinase"/>
    <property type="match status" value="1"/>
</dbReference>
<dbReference type="GO" id="GO:0004674">
    <property type="term" value="F:protein serine/threonine kinase activity"/>
    <property type="evidence" value="ECO:0007669"/>
    <property type="project" value="UniProtKB-KW"/>
</dbReference>
<feature type="signal peptide" evidence="18">
    <location>
        <begin position="1"/>
        <end position="21"/>
    </location>
</feature>
<evidence type="ECO:0000259" key="19">
    <source>
        <dbReference type="PROSITE" id="PS50011"/>
    </source>
</evidence>
<keyword evidence="11 17" id="KW-1133">Transmembrane helix</keyword>
<keyword evidence="10" id="KW-0067">ATP-binding</keyword>
<keyword evidence="12 17" id="KW-0472">Membrane</keyword>
<dbReference type="InterPro" id="IPR002902">
    <property type="entry name" value="GNK2"/>
</dbReference>
<keyword evidence="21" id="KW-0675">Receptor</keyword>
<evidence type="ECO:0000256" key="4">
    <source>
        <dbReference type="ARBA" id="ARBA00022679"/>
    </source>
</evidence>
<dbReference type="InterPro" id="IPR000719">
    <property type="entry name" value="Prot_kinase_dom"/>
</dbReference>
<keyword evidence="6 18" id="KW-0732">Signal</keyword>
<keyword evidence="7" id="KW-0677">Repeat</keyword>
<evidence type="ECO:0000256" key="9">
    <source>
        <dbReference type="ARBA" id="ARBA00022777"/>
    </source>
</evidence>
<dbReference type="Gene3D" id="3.30.200.20">
    <property type="entry name" value="Phosphorylase Kinase, domain 1"/>
    <property type="match status" value="1"/>
</dbReference>
<dbReference type="InterPro" id="IPR038408">
    <property type="entry name" value="GNK2_sf"/>
</dbReference>
<evidence type="ECO:0000256" key="3">
    <source>
        <dbReference type="ARBA" id="ARBA00022527"/>
    </source>
</evidence>
<protein>
    <recommendedName>
        <fullName evidence="2">non-specific serine/threonine protein kinase</fullName>
        <ecNumber evidence="2">2.7.11.1</ecNumber>
    </recommendedName>
</protein>
<evidence type="ECO:0000259" key="20">
    <source>
        <dbReference type="PROSITE" id="PS51473"/>
    </source>
</evidence>
<feature type="chain" id="PRO_5017959742" description="non-specific serine/threonine protein kinase" evidence="18">
    <location>
        <begin position="22"/>
        <end position="473"/>
    </location>
</feature>
<evidence type="ECO:0000313" key="21">
    <source>
        <dbReference type="EMBL" id="PWZ38798.1"/>
    </source>
</evidence>
<evidence type="ECO:0000256" key="17">
    <source>
        <dbReference type="SAM" id="Phobius"/>
    </source>
</evidence>
<dbReference type="InterPro" id="IPR011009">
    <property type="entry name" value="Kinase-like_dom_sf"/>
</dbReference>
<keyword evidence="4" id="KW-0808">Transferase</keyword>
<keyword evidence="5 17" id="KW-0812">Transmembrane</keyword>
<comment type="subcellular location">
    <subcellularLocation>
        <location evidence="1">Membrane</location>
        <topology evidence="1">Single-pass membrane protein</topology>
    </subcellularLocation>
</comment>
<evidence type="ECO:0000256" key="5">
    <source>
        <dbReference type="ARBA" id="ARBA00022692"/>
    </source>
</evidence>
<dbReference type="CDD" id="cd23509">
    <property type="entry name" value="Gnk2-like"/>
    <property type="match status" value="2"/>
</dbReference>
<evidence type="ECO:0000256" key="18">
    <source>
        <dbReference type="SAM" id="SignalP"/>
    </source>
</evidence>
<sequence>MSNLLALAILLLSTTPAPTAGEQTICSDATYERNSTYKSSLRSVAGALTGDAARLHSSTGAAGEGPDKVYGAVLCRADTAGADCARRLRDALAAITDGDGRSRCALHRDVAVYSELYQLRFSDRDFLADFSNAPEWVDVTNPGPVPLAVAARFDQRVTELLSALADAAAGRPGRWAVGEAPWSSSGGRDRAVYALAQCTLDMPPDHCRACLDGAMAERRRKVGGGKMGAAVFGARCTLRYEMDLQFFNVTGNSKMLSLRKFLPKHVNLEEEENKFPSSITNLKVALSGKKKDRAFVIVATAYASAILCTRLLFWLLSVWRKQKRKMDLTEEPQNVDEILRSWRIEDASLEFSLYDFSQIADATVNFSPKNMIGEGGFGPVYKGVLTDGQEVAIKRLSARSRQGLVEFKNEIQVIAKLQHRNLVRLLGCCIHEEEKMLVYEYLTNKSLDHFIFGMPSLQNAHHFITVFVLVCRN</sequence>
<name>A0A3L6FV93_MAIZE</name>
<evidence type="ECO:0000256" key="16">
    <source>
        <dbReference type="ARBA" id="ARBA00048679"/>
    </source>
</evidence>
<reference evidence="21 22" key="1">
    <citation type="journal article" date="2018" name="Nat. Genet.">
        <title>Extensive intraspecific gene order and gene structural variations between Mo17 and other maize genomes.</title>
        <authorList>
            <person name="Sun S."/>
            <person name="Zhou Y."/>
            <person name="Chen J."/>
            <person name="Shi J."/>
            <person name="Zhao H."/>
            <person name="Zhao H."/>
            <person name="Song W."/>
            <person name="Zhang M."/>
            <person name="Cui Y."/>
            <person name="Dong X."/>
            <person name="Liu H."/>
            <person name="Ma X."/>
            <person name="Jiao Y."/>
            <person name="Wang B."/>
            <person name="Wei X."/>
            <person name="Stein J.C."/>
            <person name="Glaubitz J.C."/>
            <person name="Lu F."/>
            <person name="Yu G."/>
            <person name="Liang C."/>
            <person name="Fengler K."/>
            <person name="Li B."/>
            <person name="Rafalski A."/>
            <person name="Schnable P.S."/>
            <person name="Ware D.H."/>
            <person name="Buckler E.S."/>
            <person name="Lai J."/>
        </authorList>
    </citation>
    <scope>NUCLEOTIDE SEQUENCE [LARGE SCALE GENOMIC DNA]</scope>
    <source>
        <strain evidence="22">cv. Missouri 17</strain>
        <tissue evidence="21">Seedling</tissue>
    </source>
</reference>
<keyword evidence="3" id="KW-0723">Serine/threonine-protein kinase</keyword>
<dbReference type="EMBL" id="NCVQ01000003">
    <property type="protein sequence ID" value="PWZ38798.1"/>
    <property type="molecule type" value="Genomic_DNA"/>
</dbReference>
<evidence type="ECO:0000256" key="1">
    <source>
        <dbReference type="ARBA" id="ARBA00004167"/>
    </source>
</evidence>
<dbReference type="PROSITE" id="PS51473">
    <property type="entry name" value="GNK2"/>
    <property type="match status" value="2"/>
</dbReference>
<dbReference type="PROSITE" id="PS50011">
    <property type="entry name" value="PROTEIN_KINASE_DOM"/>
    <property type="match status" value="1"/>
</dbReference>
<evidence type="ECO:0000313" key="22">
    <source>
        <dbReference type="Proteomes" id="UP000251960"/>
    </source>
</evidence>
<keyword evidence="8" id="KW-0547">Nucleotide-binding</keyword>
<dbReference type="PANTHER" id="PTHR27002">
    <property type="entry name" value="RECEPTOR-LIKE SERINE/THREONINE-PROTEIN KINASE SD1-8"/>
    <property type="match status" value="1"/>
</dbReference>
<dbReference type="Proteomes" id="UP000251960">
    <property type="component" value="Chromosome 2"/>
</dbReference>
<evidence type="ECO:0000256" key="15">
    <source>
        <dbReference type="ARBA" id="ARBA00047899"/>
    </source>
</evidence>
<comment type="caution">
    <text evidence="21">The sequence shown here is derived from an EMBL/GenBank/DDBJ whole genome shotgun (WGS) entry which is preliminary data.</text>
</comment>
<dbReference type="GO" id="GO:0016020">
    <property type="term" value="C:membrane"/>
    <property type="evidence" value="ECO:0007669"/>
    <property type="project" value="UniProtKB-SubCell"/>
</dbReference>
<dbReference type="Pfam" id="PF07714">
    <property type="entry name" value="PK_Tyr_Ser-Thr"/>
    <property type="match status" value="1"/>
</dbReference>
<proteinExistence type="predicted"/>
<evidence type="ECO:0000256" key="10">
    <source>
        <dbReference type="ARBA" id="ARBA00022840"/>
    </source>
</evidence>
<dbReference type="GO" id="GO:0005524">
    <property type="term" value="F:ATP binding"/>
    <property type="evidence" value="ECO:0007669"/>
    <property type="project" value="UniProtKB-KW"/>
</dbReference>
<evidence type="ECO:0000256" key="11">
    <source>
        <dbReference type="ARBA" id="ARBA00022989"/>
    </source>
</evidence>
<evidence type="ECO:0000256" key="6">
    <source>
        <dbReference type="ARBA" id="ARBA00022729"/>
    </source>
</evidence>
<accession>A0A3L6FV93</accession>
<evidence type="ECO:0000256" key="12">
    <source>
        <dbReference type="ARBA" id="ARBA00023136"/>
    </source>
</evidence>
<evidence type="ECO:0000256" key="14">
    <source>
        <dbReference type="ARBA" id="ARBA00023180"/>
    </source>
</evidence>
<dbReference type="PANTHER" id="PTHR27002:SF892">
    <property type="entry name" value="OS07G0487300 PROTEIN"/>
    <property type="match status" value="1"/>
</dbReference>
<dbReference type="SUPFAM" id="SSF56112">
    <property type="entry name" value="Protein kinase-like (PK-like)"/>
    <property type="match status" value="1"/>
</dbReference>
<dbReference type="AlphaFoldDB" id="A0A3L6FV93"/>
<dbReference type="Gene3D" id="3.30.430.20">
    <property type="entry name" value="Gnk2 domain, C-X8-C-X2-C motif"/>
    <property type="match status" value="2"/>
</dbReference>
<keyword evidence="9 21" id="KW-0418">Kinase</keyword>
<dbReference type="ExpressionAtlas" id="A0A3L6FV93">
    <property type="expression patterns" value="baseline and differential"/>
</dbReference>
<feature type="transmembrane region" description="Helical" evidence="17">
    <location>
        <begin position="294"/>
        <end position="316"/>
    </location>
</feature>
<evidence type="ECO:0000256" key="2">
    <source>
        <dbReference type="ARBA" id="ARBA00012513"/>
    </source>
</evidence>
<feature type="domain" description="Gnk2-homologous" evidence="20">
    <location>
        <begin position="133"/>
        <end position="245"/>
    </location>
</feature>